<dbReference type="AlphaFoldDB" id="A0A9P1M4B6"/>
<dbReference type="PANTHER" id="PTHR23084">
    <property type="entry name" value="PHOSPHATIDYLINOSITOL-4-PHOSPHATE 5-KINASE RELATED"/>
    <property type="match status" value="1"/>
</dbReference>
<evidence type="ECO:0000256" key="1">
    <source>
        <dbReference type="ARBA" id="ARBA00022737"/>
    </source>
</evidence>
<dbReference type="EMBL" id="CAMXCT030006722">
    <property type="protein sequence ID" value="CAL4806251.1"/>
    <property type="molecule type" value="Genomic_DNA"/>
</dbReference>
<proteinExistence type="predicted"/>
<evidence type="ECO:0000313" key="2">
    <source>
        <dbReference type="EMBL" id="CAI4018939.1"/>
    </source>
</evidence>
<dbReference type="SMART" id="SM00698">
    <property type="entry name" value="MORN"/>
    <property type="match status" value="6"/>
</dbReference>
<evidence type="ECO:0000313" key="5">
    <source>
        <dbReference type="Proteomes" id="UP001152797"/>
    </source>
</evidence>
<dbReference type="Pfam" id="PF02493">
    <property type="entry name" value="MORN"/>
    <property type="match status" value="6"/>
</dbReference>
<evidence type="ECO:0000313" key="4">
    <source>
        <dbReference type="EMBL" id="CAL4806251.1"/>
    </source>
</evidence>
<keyword evidence="1" id="KW-0677">Repeat</keyword>
<name>A0A9P1M4B6_9DINO</name>
<accession>A0A9P1M4B6</accession>
<evidence type="ECO:0000313" key="3">
    <source>
        <dbReference type="EMBL" id="CAL1172314.1"/>
    </source>
</evidence>
<gene>
    <name evidence="2" type="ORF">C1SCF055_LOCUS43469</name>
</gene>
<dbReference type="OrthoDB" id="184064at2759"/>
<sequence>MVEANENARVLPFRPKFGQGREEMPDGSIYVGNFRYSLREGQGQLLLDQQGTDLYEGHFRAGHFDGRGVRRWADGTIYEGQWRAGRKHGEGTLCEPNGRVYRGQWRDGKRHGFGVQQLDGAVQYEGRWENGLQHGSGKVIDTRNDSVFQGQWICGAHHGQGLLRSKGGVREKMRYNHGMLVAMEELPQPQVRPPVPKAAHTM</sequence>
<protein>
    <submittedName>
        <fullName evidence="4">Radial spoke head 1-like</fullName>
    </submittedName>
</protein>
<dbReference type="InterPro" id="IPR003409">
    <property type="entry name" value="MORN"/>
</dbReference>
<dbReference type="EMBL" id="CAMXCT010006722">
    <property type="protein sequence ID" value="CAI4018939.1"/>
    <property type="molecule type" value="Genomic_DNA"/>
</dbReference>
<dbReference type="SUPFAM" id="SSF82185">
    <property type="entry name" value="Histone H3 K4-specific methyltransferase SET7/9 N-terminal domain"/>
    <property type="match status" value="1"/>
</dbReference>
<dbReference type="PANTHER" id="PTHR23084:SF263">
    <property type="entry name" value="MORN REPEAT-CONTAINING PROTEIN 1"/>
    <property type="match status" value="1"/>
</dbReference>
<organism evidence="2">
    <name type="scientific">Cladocopium goreaui</name>
    <dbReference type="NCBI Taxonomy" id="2562237"/>
    <lineage>
        <taxon>Eukaryota</taxon>
        <taxon>Sar</taxon>
        <taxon>Alveolata</taxon>
        <taxon>Dinophyceae</taxon>
        <taxon>Suessiales</taxon>
        <taxon>Symbiodiniaceae</taxon>
        <taxon>Cladocopium</taxon>
    </lineage>
</organism>
<dbReference type="EMBL" id="CAMXCT020006722">
    <property type="protein sequence ID" value="CAL1172314.1"/>
    <property type="molecule type" value="Genomic_DNA"/>
</dbReference>
<comment type="caution">
    <text evidence="2">The sequence shown here is derived from an EMBL/GenBank/DDBJ whole genome shotgun (WGS) entry which is preliminary data.</text>
</comment>
<dbReference type="Proteomes" id="UP001152797">
    <property type="component" value="Unassembled WGS sequence"/>
</dbReference>
<reference evidence="2" key="1">
    <citation type="submission" date="2022-10" db="EMBL/GenBank/DDBJ databases">
        <authorList>
            <person name="Chen Y."/>
            <person name="Dougan E. K."/>
            <person name="Chan C."/>
            <person name="Rhodes N."/>
            <person name="Thang M."/>
        </authorList>
    </citation>
    <scope>NUCLEOTIDE SEQUENCE</scope>
</reference>
<dbReference type="Gene3D" id="2.20.110.10">
    <property type="entry name" value="Histone H3 K4-specific methyltransferase SET7/9 N-terminal domain"/>
    <property type="match status" value="2"/>
</dbReference>
<reference evidence="3" key="2">
    <citation type="submission" date="2024-04" db="EMBL/GenBank/DDBJ databases">
        <authorList>
            <person name="Chen Y."/>
            <person name="Shah S."/>
            <person name="Dougan E. K."/>
            <person name="Thang M."/>
            <person name="Chan C."/>
        </authorList>
    </citation>
    <scope>NUCLEOTIDE SEQUENCE [LARGE SCALE GENOMIC DNA]</scope>
</reference>
<keyword evidence="5" id="KW-1185">Reference proteome</keyword>